<protein>
    <submittedName>
        <fullName evidence="1">Uncharacterized protein</fullName>
    </submittedName>
</protein>
<evidence type="ECO:0000313" key="2">
    <source>
        <dbReference type="Proteomes" id="UP001732700"/>
    </source>
</evidence>
<dbReference type="EnsemblPlants" id="AVESA.00010b.r2.1AG0032770.1">
    <property type="protein sequence ID" value="AVESA.00010b.r2.1AG0032770.1.CDS"/>
    <property type="gene ID" value="AVESA.00010b.r2.1AG0032770"/>
</dbReference>
<reference evidence="1" key="2">
    <citation type="submission" date="2025-09" db="UniProtKB">
        <authorList>
            <consortium name="EnsemblPlants"/>
        </authorList>
    </citation>
    <scope>IDENTIFICATION</scope>
</reference>
<proteinExistence type="predicted"/>
<accession>A0ACD5TD16</accession>
<name>A0ACD5TD16_AVESA</name>
<reference evidence="1" key="1">
    <citation type="submission" date="2021-05" db="EMBL/GenBank/DDBJ databases">
        <authorList>
            <person name="Scholz U."/>
            <person name="Mascher M."/>
            <person name="Fiebig A."/>
        </authorList>
    </citation>
    <scope>NUCLEOTIDE SEQUENCE [LARGE SCALE GENOMIC DNA]</scope>
</reference>
<evidence type="ECO:0000313" key="1">
    <source>
        <dbReference type="EnsemblPlants" id="AVESA.00010b.r2.1AG0032770.1.CDS"/>
    </source>
</evidence>
<keyword evidence="2" id="KW-1185">Reference proteome</keyword>
<dbReference type="Proteomes" id="UP001732700">
    <property type="component" value="Chromosome 1A"/>
</dbReference>
<sequence length="249" mass="28143">MDCEENMGHNALGRMMLDGSAEPVPLPLSLLQDITNSFSDDRQIGRGGFAVVYKGMVGHGMVAVKKLTKTFLLKEEQFHREVQCLEKANHKNIVRFLGYCAETQGKIAKNEGKFVMADTRNWLLCFEFVPNGSLDKYITDASCGLEWRKRFEIIKGICKGLCYLHDKRILHLDLKPANILLDDHMVPKITDFGLSRCLDEAQTRAFTSRLCGSMGYLPLEFFNGQVAFTSDIYSLGVIIVRRGIQKIRV</sequence>
<organism evidence="1 2">
    <name type="scientific">Avena sativa</name>
    <name type="common">Oat</name>
    <dbReference type="NCBI Taxonomy" id="4498"/>
    <lineage>
        <taxon>Eukaryota</taxon>
        <taxon>Viridiplantae</taxon>
        <taxon>Streptophyta</taxon>
        <taxon>Embryophyta</taxon>
        <taxon>Tracheophyta</taxon>
        <taxon>Spermatophyta</taxon>
        <taxon>Magnoliopsida</taxon>
        <taxon>Liliopsida</taxon>
        <taxon>Poales</taxon>
        <taxon>Poaceae</taxon>
        <taxon>BOP clade</taxon>
        <taxon>Pooideae</taxon>
        <taxon>Poodae</taxon>
        <taxon>Poeae</taxon>
        <taxon>Poeae Chloroplast Group 1 (Aveneae type)</taxon>
        <taxon>Aveninae</taxon>
        <taxon>Avena</taxon>
    </lineage>
</organism>